<dbReference type="Proteomes" id="UP000030689">
    <property type="component" value="Unassembled WGS sequence"/>
</dbReference>
<dbReference type="STRING" id="72664.V4KPT7"/>
<dbReference type="Gramene" id="ESQ33319">
    <property type="protein sequence ID" value="ESQ33319"/>
    <property type="gene ID" value="EUTSA_v10022455mg"/>
</dbReference>
<name>V4KPT7_EUTSA</name>
<dbReference type="Pfam" id="PF03080">
    <property type="entry name" value="Neprosin"/>
    <property type="match status" value="1"/>
</dbReference>
<evidence type="ECO:0000313" key="3">
    <source>
        <dbReference type="Proteomes" id="UP000030689"/>
    </source>
</evidence>
<dbReference type="InterPro" id="IPR004314">
    <property type="entry name" value="Neprosin"/>
</dbReference>
<dbReference type="PANTHER" id="PTHR31589:SF176">
    <property type="entry name" value="NEPROSIN ACTIVATION PEPTIDE DOMAIN-CONTAINING PROTEIN-RELATED"/>
    <property type="match status" value="1"/>
</dbReference>
<gene>
    <name evidence="2" type="ORF">EUTSA_v10022455mg</name>
</gene>
<evidence type="ECO:0000259" key="1">
    <source>
        <dbReference type="PROSITE" id="PS52045"/>
    </source>
</evidence>
<dbReference type="KEGG" id="eus:EUTSA_v10022455mg"/>
<protein>
    <recommendedName>
        <fullName evidence="1">Neprosin PEP catalytic domain-containing protein</fullName>
    </recommendedName>
</protein>
<evidence type="ECO:0000313" key="2">
    <source>
        <dbReference type="EMBL" id="ESQ33319.1"/>
    </source>
</evidence>
<reference evidence="2 3" key="1">
    <citation type="journal article" date="2013" name="Front. Plant Sci.">
        <title>The Reference Genome of the Halophytic Plant Eutrema salsugineum.</title>
        <authorList>
            <person name="Yang R."/>
            <person name="Jarvis D.E."/>
            <person name="Chen H."/>
            <person name="Beilstein M.A."/>
            <person name="Grimwood J."/>
            <person name="Jenkins J."/>
            <person name="Shu S."/>
            <person name="Prochnik S."/>
            <person name="Xin M."/>
            <person name="Ma C."/>
            <person name="Schmutz J."/>
            <person name="Wing R.A."/>
            <person name="Mitchell-Olds T."/>
            <person name="Schumaker K.S."/>
            <person name="Wang X."/>
        </authorList>
    </citation>
    <scope>NUCLEOTIDE SEQUENCE [LARGE SCALE GENOMIC DNA]</scope>
</reference>
<keyword evidence="3" id="KW-1185">Reference proteome</keyword>
<sequence>MDPSSLPPSELLAAVFSPPSGGGTSCSGAAMPLRGQKTSRNPRPSKWQLVVGVWCYAAEIGFWPWLKFRESSRNYVEWGGEVYSASLPSPKMGYGFFPIAKRKFDAYIKRISILNGNFQVDRQVKHLEEFSDNTRGYGVGGLLQSRMVDAGHVIYYGGPEKI</sequence>
<dbReference type="AlphaFoldDB" id="V4KPT7"/>
<dbReference type="PANTHER" id="PTHR31589">
    <property type="entry name" value="PROTEIN, PUTATIVE (DUF239)-RELATED-RELATED"/>
    <property type="match status" value="1"/>
</dbReference>
<organism evidence="2 3">
    <name type="scientific">Eutrema salsugineum</name>
    <name type="common">Saltwater cress</name>
    <name type="synonym">Sisymbrium salsugineum</name>
    <dbReference type="NCBI Taxonomy" id="72664"/>
    <lineage>
        <taxon>Eukaryota</taxon>
        <taxon>Viridiplantae</taxon>
        <taxon>Streptophyta</taxon>
        <taxon>Embryophyta</taxon>
        <taxon>Tracheophyta</taxon>
        <taxon>Spermatophyta</taxon>
        <taxon>Magnoliopsida</taxon>
        <taxon>eudicotyledons</taxon>
        <taxon>Gunneridae</taxon>
        <taxon>Pentapetalae</taxon>
        <taxon>rosids</taxon>
        <taxon>malvids</taxon>
        <taxon>Brassicales</taxon>
        <taxon>Brassicaceae</taxon>
        <taxon>Eutremeae</taxon>
        <taxon>Eutrema</taxon>
    </lineage>
</organism>
<dbReference type="EMBL" id="KI517709">
    <property type="protein sequence ID" value="ESQ33319.1"/>
    <property type="molecule type" value="Genomic_DNA"/>
</dbReference>
<proteinExistence type="predicted"/>
<dbReference type="PROSITE" id="PS52045">
    <property type="entry name" value="NEPROSIN_PEP_CD"/>
    <property type="match status" value="1"/>
</dbReference>
<dbReference type="InterPro" id="IPR053168">
    <property type="entry name" value="Glutamic_endopeptidase"/>
</dbReference>
<feature type="domain" description="Neprosin PEP catalytic" evidence="1">
    <location>
        <begin position="1"/>
        <end position="162"/>
    </location>
</feature>
<accession>V4KPT7</accession>